<keyword evidence="1" id="KW-0805">Transcription regulation</keyword>
<dbReference type="PANTHER" id="PTHR24567:SF75">
    <property type="entry name" value="FUMARATE AND NITRATE REDUCTION REGULATORY PROTEIN"/>
    <property type="match status" value="1"/>
</dbReference>
<evidence type="ECO:0000313" key="6">
    <source>
        <dbReference type="EMBL" id="ROO37620.1"/>
    </source>
</evidence>
<feature type="domain" description="Cyclic nucleotide-binding" evidence="4">
    <location>
        <begin position="54"/>
        <end position="100"/>
    </location>
</feature>
<evidence type="ECO:0000256" key="2">
    <source>
        <dbReference type="ARBA" id="ARBA00023125"/>
    </source>
</evidence>
<accession>A0A423QAL1</accession>
<dbReference type="PROSITE" id="PS50042">
    <property type="entry name" value="CNMP_BINDING_3"/>
    <property type="match status" value="1"/>
</dbReference>
<dbReference type="InterPro" id="IPR018490">
    <property type="entry name" value="cNMP-bd_dom_sf"/>
</dbReference>
<gene>
    <name evidence="6" type="ORF">SAHL_00235</name>
</gene>
<evidence type="ECO:0000256" key="3">
    <source>
        <dbReference type="ARBA" id="ARBA00023163"/>
    </source>
</evidence>
<dbReference type="InterPro" id="IPR012318">
    <property type="entry name" value="HTH_CRP"/>
</dbReference>
<dbReference type="SMART" id="SM00419">
    <property type="entry name" value="HTH_CRP"/>
    <property type="match status" value="1"/>
</dbReference>
<comment type="caution">
    <text evidence="6">The sequence shown here is derived from an EMBL/GenBank/DDBJ whole genome shotgun (WGS) entry which is preliminary data.</text>
</comment>
<reference evidence="6 7" key="1">
    <citation type="submission" date="2013-10" db="EMBL/GenBank/DDBJ databases">
        <title>Salinisphaera halophila YIM 95161 Genome Sequencing.</title>
        <authorList>
            <person name="Lai Q."/>
            <person name="Li C."/>
            <person name="Shao Z."/>
        </authorList>
    </citation>
    <scope>NUCLEOTIDE SEQUENCE [LARGE SCALE GENOMIC DNA]</scope>
    <source>
        <strain evidence="6 7">YIM 95161</strain>
    </source>
</reference>
<evidence type="ECO:0000259" key="4">
    <source>
        <dbReference type="PROSITE" id="PS50042"/>
    </source>
</evidence>
<dbReference type="PRINTS" id="PR00034">
    <property type="entry name" value="HTHCRP"/>
</dbReference>
<keyword evidence="2" id="KW-0238">DNA-binding</keyword>
<dbReference type="GO" id="GO:0003677">
    <property type="term" value="F:DNA binding"/>
    <property type="evidence" value="ECO:0007669"/>
    <property type="project" value="UniProtKB-KW"/>
</dbReference>
<dbReference type="PROSITE" id="PS51063">
    <property type="entry name" value="HTH_CRP_2"/>
    <property type="match status" value="1"/>
</dbReference>
<evidence type="ECO:0000256" key="1">
    <source>
        <dbReference type="ARBA" id="ARBA00023015"/>
    </source>
</evidence>
<organism evidence="6 7">
    <name type="scientific">Salinisphaera orenii YIM 95161</name>
    <dbReference type="NCBI Taxonomy" id="1051139"/>
    <lineage>
        <taxon>Bacteria</taxon>
        <taxon>Pseudomonadati</taxon>
        <taxon>Pseudomonadota</taxon>
        <taxon>Gammaproteobacteria</taxon>
        <taxon>Salinisphaerales</taxon>
        <taxon>Salinisphaeraceae</taxon>
        <taxon>Salinisphaera</taxon>
    </lineage>
</organism>
<dbReference type="Pfam" id="PF00027">
    <property type="entry name" value="cNMP_binding"/>
    <property type="match status" value="1"/>
</dbReference>
<dbReference type="AlphaFoldDB" id="A0A423QAL1"/>
<sequence>MQGERMVATSLQLEQLAETCSHCSLRYLCLPYGLSHEDILELERLVSTGVPIGASDELFVQGDPLEDIYAIRDGSMKTVVVDEDGLEQILGFYYPGDLLGLDGFADQKHHCTAVALEPTHVCRIPVARLDRLVDKLPSLRHQLMRLMSQALSDEEKLLLTLGRKNSMGRICSLLLTLSRRREMRGLEPSPVSLSMKRLELANFLSMRLETVSRVLTRLQRDGVIRIRHNDVDIVDPEALRARSSQGAWVADQ</sequence>
<dbReference type="CDD" id="cd00038">
    <property type="entry name" value="CAP_ED"/>
    <property type="match status" value="1"/>
</dbReference>
<dbReference type="SUPFAM" id="SSF51206">
    <property type="entry name" value="cAMP-binding domain-like"/>
    <property type="match status" value="1"/>
</dbReference>
<protein>
    <submittedName>
        <fullName evidence="6">Transcriptional regulator</fullName>
    </submittedName>
</protein>
<dbReference type="InterPro" id="IPR036390">
    <property type="entry name" value="WH_DNA-bd_sf"/>
</dbReference>
<proteinExistence type="predicted"/>
<dbReference type="CDD" id="cd00092">
    <property type="entry name" value="HTH_CRP"/>
    <property type="match status" value="1"/>
</dbReference>
<feature type="domain" description="HTH crp-type" evidence="5">
    <location>
        <begin position="164"/>
        <end position="237"/>
    </location>
</feature>
<keyword evidence="3" id="KW-0804">Transcription</keyword>
<dbReference type="EMBL" id="AYKF01000001">
    <property type="protein sequence ID" value="ROO37620.1"/>
    <property type="molecule type" value="Genomic_DNA"/>
</dbReference>
<dbReference type="InterPro" id="IPR036388">
    <property type="entry name" value="WH-like_DNA-bd_sf"/>
</dbReference>
<dbReference type="SUPFAM" id="SSF46785">
    <property type="entry name" value="Winged helix' DNA-binding domain"/>
    <property type="match status" value="1"/>
</dbReference>
<dbReference type="GO" id="GO:0005829">
    <property type="term" value="C:cytosol"/>
    <property type="evidence" value="ECO:0007669"/>
    <property type="project" value="TreeGrafter"/>
</dbReference>
<evidence type="ECO:0000259" key="5">
    <source>
        <dbReference type="PROSITE" id="PS51063"/>
    </source>
</evidence>
<dbReference type="PANTHER" id="PTHR24567">
    <property type="entry name" value="CRP FAMILY TRANSCRIPTIONAL REGULATORY PROTEIN"/>
    <property type="match status" value="1"/>
</dbReference>
<dbReference type="GO" id="GO:0003700">
    <property type="term" value="F:DNA-binding transcription factor activity"/>
    <property type="evidence" value="ECO:0007669"/>
    <property type="project" value="TreeGrafter"/>
</dbReference>
<evidence type="ECO:0000313" key="7">
    <source>
        <dbReference type="Proteomes" id="UP000285123"/>
    </source>
</evidence>
<dbReference type="InterPro" id="IPR014710">
    <property type="entry name" value="RmlC-like_jellyroll"/>
</dbReference>
<dbReference type="Gene3D" id="1.10.10.10">
    <property type="entry name" value="Winged helix-like DNA-binding domain superfamily/Winged helix DNA-binding domain"/>
    <property type="match status" value="1"/>
</dbReference>
<name>A0A423QAL1_9GAMM</name>
<dbReference type="InterPro" id="IPR050397">
    <property type="entry name" value="Env_Response_Regulators"/>
</dbReference>
<dbReference type="SMART" id="SM00100">
    <property type="entry name" value="cNMP"/>
    <property type="match status" value="1"/>
</dbReference>
<dbReference type="InterPro" id="IPR000595">
    <property type="entry name" value="cNMP-bd_dom"/>
</dbReference>
<dbReference type="Proteomes" id="UP000285123">
    <property type="component" value="Unassembled WGS sequence"/>
</dbReference>
<dbReference type="Pfam" id="PF13545">
    <property type="entry name" value="HTH_Crp_2"/>
    <property type="match status" value="1"/>
</dbReference>
<dbReference type="OrthoDB" id="7643467at2"/>
<dbReference type="Gene3D" id="2.60.120.10">
    <property type="entry name" value="Jelly Rolls"/>
    <property type="match status" value="1"/>
</dbReference>